<gene>
    <name evidence="2" type="ORF">NC653_005483</name>
</gene>
<comment type="caution">
    <text evidence="2">The sequence shown here is derived from an EMBL/GenBank/DDBJ whole genome shotgun (WGS) entry which is preliminary data.</text>
</comment>
<protein>
    <submittedName>
        <fullName evidence="2">Uncharacterized protein</fullName>
    </submittedName>
</protein>
<feature type="compositionally biased region" description="Basic and acidic residues" evidence="1">
    <location>
        <begin position="12"/>
        <end position="21"/>
    </location>
</feature>
<accession>A0AAD6WB19</accession>
<dbReference type="EMBL" id="JAQIZT010000002">
    <property type="protein sequence ID" value="KAJ7006140.1"/>
    <property type="molecule type" value="Genomic_DNA"/>
</dbReference>
<proteinExistence type="predicted"/>
<dbReference type="AlphaFoldDB" id="A0AAD6WB19"/>
<name>A0AAD6WB19_9ROSI</name>
<keyword evidence="3" id="KW-1185">Reference proteome</keyword>
<evidence type="ECO:0000313" key="3">
    <source>
        <dbReference type="Proteomes" id="UP001164929"/>
    </source>
</evidence>
<reference evidence="2" key="1">
    <citation type="journal article" date="2023" name="Mol. Ecol. Resour.">
        <title>Chromosome-level genome assembly of a triploid poplar Populus alba 'Berolinensis'.</title>
        <authorList>
            <person name="Chen S."/>
            <person name="Yu Y."/>
            <person name="Wang X."/>
            <person name="Wang S."/>
            <person name="Zhang T."/>
            <person name="Zhou Y."/>
            <person name="He R."/>
            <person name="Meng N."/>
            <person name="Wang Y."/>
            <person name="Liu W."/>
            <person name="Liu Z."/>
            <person name="Liu J."/>
            <person name="Guo Q."/>
            <person name="Huang H."/>
            <person name="Sederoff R.R."/>
            <person name="Wang G."/>
            <person name="Qu G."/>
            <person name="Chen S."/>
        </authorList>
    </citation>
    <scope>NUCLEOTIDE SEQUENCE</scope>
    <source>
        <strain evidence="2">SC-2020</strain>
    </source>
</reference>
<dbReference type="Proteomes" id="UP001164929">
    <property type="component" value="Chromosome 2"/>
</dbReference>
<organism evidence="2 3">
    <name type="scientific">Populus alba x Populus x berolinensis</name>
    <dbReference type="NCBI Taxonomy" id="444605"/>
    <lineage>
        <taxon>Eukaryota</taxon>
        <taxon>Viridiplantae</taxon>
        <taxon>Streptophyta</taxon>
        <taxon>Embryophyta</taxon>
        <taxon>Tracheophyta</taxon>
        <taxon>Spermatophyta</taxon>
        <taxon>Magnoliopsida</taxon>
        <taxon>eudicotyledons</taxon>
        <taxon>Gunneridae</taxon>
        <taxon>Pentapetalae</taxon>
        <taxon>rosids</taxon>
        <taxon>fabids</taxon>
        <taxon>Malpighiales</taxon>
        <taxon>Salicaceae</taxon>
        <taxon>Saliceae</taxon>
        <taxon>Populus</taxon>
    </lineage>
</organism>
<evidence type="ECO:0000313" key="2">
    <source>
        <dbReference type="EMBL" id="KAJ7006140.1"/>
    </source>
</evidence>
<feature type="region of interest" description="Disordered" evidence="1">
    <location>
        <begin position="1"/>
        <end position="31"/>
    </location>
</feature>
<sequence length="90" mass="9665">MPCVAPMTEGLSEEKDVKKEPGQQTGGGADMSVKNGQRCVCADSVRITAVETTPSHPKQPSTCQHQCNVVWWEPFSVLGPTCSTQTVSMI</sequence>
<evidence type="ECO:0000256" key="1">
    <source>
        <dbReference type="SAM" id="MobiDB-lite"/>
    </source>
</evidence>